<dbReference type="InterPro" id="IPR011011">
    <property type="entry name" value="Znf_FYVE_PHD"/>
</dbReference>
<dbReference type="InterPro" id="IPR009072">
    <property type="entry name" value="Histone-fold"/>
</dbReference>
<comment type="caution">
    <text evidence="11">The sequence shown here is derived from an EMBL/GenBank/DDBJ whole genome shotgun (WGS) entry which is preliminary data.</text>
</comment>
<feature type="region of interest" description="Disordered" evidence="9">
    <location>
        <begin position="244"/>
        <end position="322"/>
    </location>
</feature>
<keyword evidence="2" id="KW-0479">Metal-binding</keyword>
<feature type="domain" description="PHD-type" evidence="10">
    <location>
        <begin position="861"/>
        <end position="911"/>
    </location>
</feature>
<feature type="compositionally biased region" description="Basic residues" evidence="9">
    <location>
        <begin position="645"/>
        <end position="663"/>
    </location>
</feature>
<keyword evidence="4" id="KW-0862">Zinc</keyword>
<dbReference type="STRING" id="35525.A0A162NTQ4"/>
<feature type="region of interest" description="Disordered" evidence="9">
    <location>
        <begin position="137"/>
        <end position="162"/>
    </location>
</feature>
<dbReference type="GO" id="GO:0008270">
    <property type="term" value="F:zinc ion binding"/>
    <property type="evidence" value="ECO:0007669"/>
    <property type="project" value="UniProtKB-KW"/>
</dbReference>
<dbReference type="EMBL" id="LRGB01000547">
    <property type="protein sequence ID" value="KZS18256.1"/>
    <property type="molecule type" value="Genomic_DNA"/>
</dbReference>
<evidence type="ECO:0000256" key="3">
    <source>
        <dbReference type="ARBA" id="ARBA00022771"/>
    </source>
</evidence>
<dbReference type="SMART" id="SM00249">
    <property type="entry name" value="PHD"/>
    <property type="match status" value="1"/>
</dbReference>
<keyword evidence="11" id="KW-0648">Protein biosynthesis</keyword>
<dbReference type="Pfam" id="PF00628">
    <property type="entry name" value="PHD"/>
    <property type="match status" value="1"/>
</dbReference>
<feature type="region of interest" description="Disordered" evidence="9">
    <location>
        <begin position="596"/>
        <end position="697"/>
    </location>
</feature>
<reference evidence="11 12" key="1">
    <citation type="submission" date="2016-03" db="EMBL/GenBank/DDBJ databases">
        <title>EvidentialGene: Evidence-directed Construction of Genes on Genomes.</title>
        <authorList>
            <person name="Gilbert D.G."/>
            <person name="Choi J.-H."/>
            <person name="Mockaitis K."/>
            <person name="Colbourne J."/>
            <person name="Pfrender M."/>
        </authorList>
    </citation>
    <scope>NUCLEOTIDE SEQUENCE [LARGE SCALE GENOMIC DNA]</scope>
    <source>
        <strain evidence="11 12">Xinb3</strain>
        <tissue evidence="11">Complete organism</tissue>
    </source>
</reference>
<dbReference type="PROSITE" id="PS50016">
    <property type="entry name" value="ZF_PHD_2"/>
    <property type="match status" value="1"/>
</dbReference>
<dbReference type="CDD" id="cd15522">
    <property type="entry name" value="PHD_TAF3"/>
    <property type="match status" value="1"/>
</dbReference>
<dbReference type="Gene3D" id="1.10.20.10">
    <property type="entry name" value="Histone, subunit A"/>
    <property type="match status" value="1"/>
</dbReference>
<keyword evidence="5" id="KW-0805">Transcription regulation</keyword>
<dbReference type="InterPro" id="IPR019786">
    <property type="entry name" value="Zinc_finger_PHD-type_CS"/>
</dbReference>
<dbReference type="GO" id="GO:0002039">
    <property type="term" value="F:p53 binding"/>
    <property type="evidence" value="ECO:0007669"/>
    <property type="project" value="TreeGrafter"/>
</dbReference>
<dbReference type="PROSITE" id="PS01359">
    <property type="entry name" value="ZF_PHD_1"/>
    <property type="match status" value="1"/>
</dbReference>
<dbReference type="Pfam" id="PF07524">
    <property type="entry name" value="Bromo_TP"/>
    <property type="match status" value="1"/>
</dbReference>
<evidence type="ECO:0000256" key="5">
    <source>
        <dbReference type="ARBA" id="ARBA00023015"/>
    </source>
</evidence>
<evidence type="ECO:0000256" key="8">
    <source>
        <dbReference type="PROSITE-ProRule" id="PRU00146"/>
    </source>
</evidence>
<feature type="compositionally biased region" description="Basic and acidic residues" evidence="9">
    <location>
        <begin position="145"/>
        <end position="154"/>
    </location>
</feature>
<feature type="region of interest" description="Disordered" evidence="9">
    <location>
        <begin position="466"/>
        <end position="510"/>
    </location>
</feature>
<evidence type="ECO:0000313" key="12">
    <source>
        <dbReference type="Proteomes" id="UP000076858"/>
    </source>
</evidence>
<dbReference type="GO" id="GO:0045944">
    <property type="term" value="P:positive regulation of transcription by RNA polymerase II"/>
    <property type="evidence" value="ECO:0007669"/>
    <property type="project" value="TreeGrafter"/>
</dbReference>
<feature type="compositionally biased region" description="Basic residues" evidence="9">
    <location>
        <begin position="422"/>
        <end position="431"/>
    </location>
</feature>
<dbReference type="Gene3D" id="3.30.40.10">
    <property type="entry name" value="Zinc/RING finger domain, C3HC4 (zinc finger)"/>
    <property type="match status" value="1"/>
</dbReference>
<feature type="compositionally biased region" description="Polar residues" evidence="9">
    <location>
        <begin position="614"/>
        <end position="637"/>
    </location>
</feature>
<feature type="region of interest" description="Disordered" evidence="9">
    <location>
        <begin position="786"/>
        <end position="837"/>
    </location>
</feature>
<feature type="compositionally biased region" description="Polar residues" evidence="9">
    <location>
        <begin position="789"/>
        <end position="800"/>
    </location>
</feature>
<evidence type="ECO:0000256" key="6">
    <source>
        <dbReference type="ARBA" id="ARBA00023163"/>
    </source>
</evidence>
<feature type="region of interest" description="Disordered" evidence="9">
    <location>
        <begin position="418"/>
        <end position="444"/>
    </location>
</feature>
<keyword evidence="11" id="KW-0396">Initiation factor</keyword>
<feature type="compositionally biased region" description="Basic and acidic residues" evidence="9">
    <location>
        <begin position="686"/>
        <end position="697"/>
    </location>
</feature>
<evidence type="ECO:0000256" key="7">
    <source>
        <dbReference type="ARBA" id="ARBA00023242"/>
    </source>
</evidence>
<dbReference type="GO" id="GO:0003743">
    <property type="term" value="F:translation initiation factor activity"/>
    <property type="evidence" value="ECO:0007669"/>
    <property type="project" value="UniProtKB-KW"/>
</dbReference>
<dbReference type="AlphaFoldDB" id="A0A162NTQ4"/>
<comment type="subcellular location">
    <subcellularLocation>
        <location evidence="1">Nucleus</location>
    </subcellularLocation>
</comment>
<feature type="compositionally biased region" description="Basic and acidic residues" evidence="9">
    <location>
        <begin position="664"/>
        <end position="677"/>
    </location>
</feature>
<dbReference type="InterPro" id="IPR006565">
    <property type="entry name" value="BTP"/>
</dbReference>
<dbReference type="PANTHER" id="PTHR46452:SF1">
    <property type="entry name" value="TRANSCRIPTION INITIATION FACTOR TFIID SUBUNIT 3"/>
    <property type="match status" value="1"/>
</dbReference>
<dbReference type="PANTHER" id="PTHR46452">
    <property type="entry name" value="TRANSCRIPTION INITIATION FACTOR TFIID SUBUNIT 3"/>
    <property type="match status" value="1"/>
</dbReference>
<name>A0A162NTQ4_9CRUS</name>
<keyword evidence="7" id="KW-0539">Nucleus</keyword>
<dbReference type="InterPro" id="IPR019787">
    <property type="entry name" value="Znf_PHD-finger"/>
</dbReference>
<gene>
    <name evidence="11" type="ORF">APZ42_015656</name>
</gene>
<feature type="compositionally biased region" description="Polar residues" evidence="9">
    <location>
        <begin position="373"/>
        <end position="382"/>
    </location>
</feature>
<evidence type="ECO:0000256" key="1">
    <source>
        <dbReference type="ARBA" id="ARBA00004123"/>
    </source>
</evidence>
<feature type="region of interest" description="Disordered" evidence="9">
    <location>
        <begin position="370"/>
        <end position="396"/>
    </location>
</feature>
<keyword evidence="6" id="KW-0804">Transcription</keyword>
<dbReference type="SUPFAM" id="SSF57903">
    <property type="entry name" value="FYVE/PHD zinc finger"/>
    <property type="match status" value="1"/>
</dbReference>
<accession>A0A162NTQ4</accession>
<organism evidence="11 12">
    <name type="scientific">Daphnia magna</name>
    <dbReference type="NCBI Taxonomy" id="35525"/>
    <lineage>
        <taxon>Eukaryota</taxon>
        <taxon>Metazoa</taxon>
        <taxon>Ecdysozoa</taxon>
        <taxon>Arthropoda</taxon>
        <taxon>Crustacea</taxon>
        <taxon>Branchiopoda</taxon>
        <taxon>Diplostraca</taxon>
        <taxon>Cladocera</taxon>
        <taxon>Anomopoda</taxon>
        <taxon>Daphniidae</taxon>
        <taxon>Daphnia</taxon>
    </lineage>
</organism>
<dbReference type="GO" id="GO:0046982">
    <property type="term" value="F:protein heterodimerization activity"/>
    <property type="evidence" value="ECO:0007669"/>
    <property type="project" value="InterPro"/>
</dbReference>
<dbReference type="GO" id="GO:0005669">
    <property type="term" value="C:transcription factor TFIID complex"/>
    <property type="evidence" value="ECO:0007669"/>
    <property type="project" value="TreeGrafter"/>
</dbReference>
<evidence type="ECO:0000259" key="10">
    <source>
        <dbReference type="PROSITE" id="PS50016"/>
    </source>
</evidence>
<feature type="compositionally biased region" description="Basic and acidic residues" evidence="9">
    <location>
        <begin position="244"/>
        <end position="318"/>
    </location>
</feature>
<keyword evidence="3 8" id="KW-0863">Zinc-finger</keyword>
<evidence type="ECO:0000256" key="4">
    <source>
        <dbReference type="ARBA" id="ARBA00022833"/>
    </source>
</evidence>
<keyword evidence="12" id="KW-1185">Reference proteome</keyword>
<dbReference type="InterPro" id="IPR013083">
    <property type="entry name" value="Znf_RING/FYVE/PHD"/>
</dbReference>
<evidence type="ECO:0000256" key="9">
    <source>
        <dbReference type="SAM" id="MobiDB-lite"/>
    </source>
</evidence>
<feature type="compositionally biased region" description="Basic and acidic residues" evidence="9">
    <location>
        <begin position="816"/>
        <end position="837"/>
    </location>
</feature>
<sequence length="928" mass="103981">MNEFQTEVLRQVVGHCSHNIGWNGIHASSLDLLTEVLQKYLTEIGRSVHRYSEQFGRTGPNLDDLGLTFRDMVPREHSLNFLKPGSHEVLSRPVYIHEHLPPMQHIILDDDKASGDYPEITETLSVAQDNFEPTVNLSPHPYSFKRPDGAEKRKGGWLGDDGQPIREISSVMMTSSGYLSSSREGKLPESKVRKLFLETEPDHVLPEKKINIKKVFEGIKKTDEIPKKSDEKDSDLVKKFNEILKDRQIETPEEKKPIPEQSKEEDFEKEGKRERNKEKERVREQEKEKERDAEKEMEKEKEKSEKDKVSGKEQEKDKIKKKRNKEKLLEEFAFFEKGKSISLKPSEPTVVSDSTKQKLNIFKKIPKSKDLDNQATRISSRTENAESEKGSVTVVEESPLKSIPEAAVLSSNSESFAGGKLKISKKDRKQKSKQDRLPFNSEGGIFVDSQDKVKVGKELGKVEPVCPKEESIGPSDLSILGKSGQNRSKMMASPGVEVPKKKKGRPPRVMTPDLGETQISEAAPPVHGESPIPPAPKSFFSFPPHFSVPGLIPPPFIPNVPFNLLGVPPLGGLRSPLGIPPTNMFSSVGPLTNMPSTDFYTPPKGDTINRMVPMSSSPTKSPNIVDSLPESSLNMETSEAESIVTKKKEKREKKEKEKKKKDKKIKEKVSDEQERKNKKDKKKEKKEKDKEKCKEKEENLTVPKITFKFAAAPSSPHPLTPDSTPKLIFKAIADKEGNFTASGSSNRDVTVQSPVQPAVEVAKFSALVTRPPKLVKTVKEIPANKPCVETTTDSPSTSQPALAPRTPSPSPKVRREKPQKPPRVTKDKEKEKKKCDKPGVGDVAVITETVGSYYDEFGNKIWICPACGRQDDGTPMIGCDECDDWYHWVCVGIRVPPAETESWFCQRCIAKKQGSLKDKKKGRKKKSV</sequence>
<evidence type="ECO:0000256" key="2">
    <source>
        <dbReference type="ARBA" id="ARBA00022723"/>
    </source>
</evidence>
<proteinExistence type="predicted"/>
<dbReference type="OrthoDB" id="436852at2759"/>
<dbReference type="InterPro" id="IPR001965">
    <property type="entry name" value="Znf_PHD"/>
</dbReference>
<evidence type="ECO:0000313" key="11">
    <source>
        <dbReference type="EMBL" id="KZS18256.1"/>
    </source>
</evidence>
<dbReference type="SMART" id="SM00576">
    <property type="entry name" value="BTP"/>
    <property type="match status" value="1"/>
</dbReference>
<dbReference type="Proteomes" id="UP000076858">
    <property type="component" value="Unassembled WGS sequence"/>
</dbReference>
<protein>
    <submittedName>
        <fullName evidence="11">Putative Transcription initiation factor TFIID subunit 3</fullName>
    </submittedName>
</protein>